<feature type="binding site" evidence="4">
    <location>
        <begin position="192"/>
        <end position="196"/>
    </location>
    <ligand>
        <name>FAD</name>
        <dbReference type="ChEBI" id="CHEBI:57692"/>
    </ligand>
</feature>
<evidence type="ECO:0000256" key="5">
    <source>
        <dbReference type="PIRSR" id="PIRSR602081-2"/>
    </source>
</evidence>
<dbReference type="InterPro" id="IPR002081">
    <property type="entry name" value="Cryptochrome/DNA_photolyase_1"/>
</dbReference>
<dbReference type="EMBL" id="GBHO01002939">
    <property type="protein sequence ID" value="JAG40665.1"/>
    <property type="molecule type" value="Transcribed_RNA"/>
</dbReference>
<comment type="similarity">
    <text evidence="1">Belongs to the DNA photolyase class-1 family.</text>
</comment>
<dbReference type="Pfam" id="PF03441">
    <property type="entry name" value="FAD_binding_7"/>
    <property type="match status" value="1"/>
</dbReference>
<evidence type="ECO:0000256" key="3">
    <source>
        <dbReference type="ARBA" id="ARBA00022827"/>
    </source>
</evidence>
<evidence type="ECO:0000313" key="7">
    <source>
        <dbReference type="EMBL" id="JAG40665.1"/>
    </source>
</evidence>
<dbReference type="Pfam" id="PF00875">
    <property type="entry name" value="DNA_photolyase"/>
    <property type="match status" value="1"/>
</dbReference>
<dbReference type="InterPro" id="IPR005101">
    <property type="entry name" value="Cryptochr/Photolyase_FAD-bd"/>
</dbReference>
<gene>
    <name evidence="7" type="primary">phrB</name>
    <name evidence="7" type="ORF">CM83_14722</name>
    <name evidence="8" type="ORF">g.14543</name>
</gene>
<dbReference type="PANTHER" id="PTHR11455">
    <property type="entry name" value="CRYPTOCHROME"/>
    <property type="match status" value="1"/>
</dbReference>
<reference evidence="7" key="2">
    <citation type="submission" date="2014-07" db="EMBL/GenBank/DDBJ databases">
        <authorList>
            <person name="Hull J."/>
        </authorList>
    </citation>
    <scope>NUCLEOTIDE SEQUENCE</scope>
</reference>
<feature type="site" description="Electron transfer via tryptophanyl radical" evidence="5">
    <location>
        <position position="327"/>
    </location>
</feature>
<dbReference type="PROSITE" id="PS51645">
    <property type="entry name" value="PHR_CRY_ALPHA_BETA"/>
    <property type="match status" value="1"/>
</dbReference>
<dbReference type="AlphaFoldDB" id="A0A0A9ZFL0"/>
<name>A0A0A9ZFL0_LYGHE</name>
<dbReference type="SUPFAM" id="SSF52425">
    <property type="entry name" value="Cryptochrome/photolyase, N-terminal domain"/>
    <property type="match status" value="1"/>
</dbReference>
<dbReference type="GO" id="GO:0071949">
    <property type="term" value="F:FAD binding"/>
    <property type="evidence" value="ECO:0007669"/>
    <property type="project" value="TreeGrafter"/>
</dbReference>
<feature type="site" description="Electron transfer via tryptophanyl radical" evidence="5">
    <location>
        <position position="274"/>
    </location>
</feature>
<dbReference type="InterPro" id="IPR014729">
    <property type="entry name" value="Rossmann-like_a/b/a_fold"/>
</dbReference>
<sequence>MCQSLHDLDEKQLNGRLVCLRGSDEQCLKQISKSGLQLSIIGFNCDYTPFAMVRDERMEQYCIQHNIECVKSKFDYTLLPLDSVMNGSDQPYSMFTPFYNKLMSEHASKIQRVDTTPFHVDRMFFENGKKYLAKYIIDPISLMNGSTTSNTGASLVRSTEAGGRAEGLKKITGIKTMIDYKQVRDFLGRDKTSHLSPHLKFGTVSIREAWHTAVQALGSDHALVRQFVWREFYSMLIYHHPRLVQGQLNVFRATKDEKPKLNAPFQAKFDKFKWKWDSKHYELFKQGQTGVPLVDAAVRCLNATGWCHNRARLVAGSFLVKVLGVDWREGERWYATVAVDYDVANNSGGWLWVSGQGADAQPFFRMFNPYRQSQKFD</sequence>
<feature type="binding site" evidence="4">
    <location>
        <begin position="340"/>
        <end position="342"/>
    </location>
    <ligand>
        <name>FAD</name>
        <dbReference type="ChEBI" id="CHEBI:57692"/>
    </ligand>
</feature>
<dbReference type="Gene3D" id="1.25.40.80">
    <property type="match status" value="1"/>
</dbReference>
<feature type="binding site" evidence="4">
    <location>
        <begin position="226"/>
        <end position="233"/>
    </location>
    <ligand>
        <name>FAD</name>
        <dbReference type="ChEBI" id="CHEBI:57692"/>
    </ligand>
</feature>
<accession>A0A0A9ZFL0</accession>
<reference evidence="8" key="3">
    <citation type="journal article" date="2016" name="Gigascience">
        <title>De novo construction of an expanded transcriptome assembly for the western tarnished plant bug, Lygus hesperus.</title>
        <authorList>
            <person name="Tassone E.E."/>
            <person name="Geib S.M."/>
            <person name="Hall B."/>
            <person name="Fabrick J.A."/>
            <person name="Brent C.S."/>
            <person name="Hull J.J."/>
        </authorList>
    </citation>
    <scope>NUCLEOTIDE SEQUENCE</scope>
</reference>
<evidence type="ECO:0000256" key="2">
    <source>
        <dbReference type="ARBA" id="ARBA00022630"/>
    </source>
</evidence>
<feature type="site" description="Electron transfer via tryptophanyl radical" evidence="5">
    <location>
        <position position="350"/>
    </location>
</feature>
<organism evidence="7">
    <name type="scientific">Lygus hesperus</name>
    <name type="common">Western plant bug</name>
    <dbReference type="NCBI Taxonomy" id="30085"/>
    <lineage>
        <taxon>Eukaryota</taxon>
        <taxon>Metazoa</taxon>
        <taxon>Ecdysozoa</taxon>
        <taxon>Arthropoda</taxon>
        <taxon>Hexapoda</taxon>
        <taxon>Insecta</taxon>
        <taxon>Pterygota</taxon>
        <taxon>Neoptera</taxon>
        <taxon>Paraneoptera</taxon>
        <taxon>Hemiptera</taxon>
        <taxon>Heteroptera</taxon>
        <taxon>Panheteroptera</taxon>
        <taxon>Cimicomorpha</taxon>
        <taxon>Miridae</taxon>
        <taxon>Mirini</taxon>
        <taxon>Lygus</taxon>
    </lineage>
</organism>
<comment type="cofactor">
    <cofactor evidence="4">
        <name>FAD</name>
        <dbReference type="ChEBI" id="CHEBI:57692"/>
    </cofactor>
    <text evidence="4">Binds 1 FAD per subunit.</text>
</comment>
<dbReference type="GO" id="GO:0005634">
    <property type="term" value="C:nucleus"/>
    <property type="evidence" value="ECO:0007669"/>
    <property type="project" value="TreeGrafter"/>
</dbReference>
<dbReference type="PANTHER" id="PTHR11455:SF18">
    <property type="entry name" value="SI:CH1073-390K14.1"/>
    <property type="match status" value="1"/>
</dbReference>
<dbReference type="GO" id="GO:0003904">
    <property type="term" value="F:deoxyribodipyrimidine photo-lyase activity"/>
    <property type="evidence" value="ECO:0007669"/>
    <property type="project" value="TreeGrafter"/>
</dbReference>
<dbReference type="GO" id="GO:0032922">
    <property type="term" value="P:circadian regulation of gene expression"/>
    <property type="evidence" value="ECO:0007669"/>
    <property type="project" value="TreeGrafter"/>
</dbReference>
<keyword evidence="7" id="KW-0456">Lyase</keyword>
<keyword evidence="2 4" id="KW-0285">Flavoprotein</keyword>
<dbReference type="SUPFAM" id="SSF48173">
    <property type="entry name" value="Cryptochrome/photolyase FAD-binding domain"/>
    <property type="match status" value="1"/>
</dbReference>
<dbReference type="InterPro" id="IPR036155">
    <property type="entry name" value="Crypto/Photolyase_N_sf"/>
</dbReference>
<dbReference type="GO" id="GO:0005737">
    <property type="term" value="C:cytoplasm"/>
    <property type="evidence" value="ECO:0007669"/>
    <property type="project" value="TreeGrafter"/>
</dbReference>
<evidence type="ECO:0000259" key="6">
    <source>
        <dbReference type="PROSITE" id="PS51645"/>
    </source>
</evidence>
<dbReference type="Gene3D" id="3.40.50.620">
    <property type="entry name" value="HUPs"/>
    <property type="match status" value="1"/>
</dbReference>
<evidence type="ECO:0000313" key="8">
    <source>
        <dbReference type="EMBL" id="JAQ17183.1"/>
    </source>
</evidence>
<dbReference type="Gene3D" id="1.10.579.10">
    <property type="entry name" value="DNA Cyclobutane Dipyrimidine Photolyase, subunit A, domain 3"/>
    <property type="match status" value="1"/>
</dbReference>
<evidence type="ECO:0000256" key="1">
    <source>
        <dbReference type="ARBA" id="ARBA00005862"/>
    </source>
</evidence>
<dbReference type="GO" id="GO:0003677">
    <property type="term" value="F:DNA binding"/>
    <property type="evidence" value="ECO:0007669"/>
    <property type="project" value="TreeGrafter"/>
</dbReference>
<evidence type="ECO:0000256" key="4">
    <source>
        <dbReference type="PIRSR" id="PIRSR602081-1"/>
    </source>
</evidence>
<dbReference type="GO" id="GO:0043153">
    <property type="term" value="P:entrainment of circadian clock by photoperiod"/>
    <property type="evidence" value="ECO:0007669"/>
    <property type="project" value="TreeGrafter"/>
</dbReference>
<dbReference type="EMBL" id="GDHC01001446">
    <property type="protein sequence ID" value="JAQ17183.1"/>
    <property type="molecule type" value="Transcribed_RNA"/>
</dbReference>
<protein>
    <submittedName>
        <fullName evidence="7">Deoxyribodipyrimidine photo-lyase</fullName>
    </submittedName>
</protein>
<dbReference type="InterPro" id="IPR036134">
    <property type="entry name" value="Crypto/Photolyase_FAD-like_sf"/>
</dbReference>
<dbReference type="InterPro" id="IPR006050">
    <property type="entry name" value="DNA_photolyase_N"/>
</dbReference>
<feature type="domain" description="Photolyase/cryptochrome alpha/beta" evidence="6">
    <location>
        <begin position="1"/>
        <end position="78"/>
    </location>
</feature>
<reference evidence="7" key="1">
    <citation type="journal article" date="2014" name="PLoS ONE">
        <title>Transcriptome-Based Identification of ABC Transporters in the Western Tarnished Plant Bug Lygus hesperus.</title>
        <authorList>
            <person name="Hull J.J."/>
            <person name="Chaney K."/>
            <person name="Geib S.M."/>
            <person name="Fabrick J.A."/>
            <person name="Brent C.S."/>
            <person name="Walsh D."/>
            <person name="Lavine L.C."/>
        </authorList>
    </citation>
    <scope>NUCLEOTIDE SEQUENCE</scope>
</reference>
<dbReference type="PRINTS" id="PR00147">
    <property type="entry name" value="DNAPHOTLYASE"/>
</dbReference>
<feature type="binding site" evidence="4">
    <location>
        <position position="180"/>
    </location>
    <ligand>
        <name>FAD</name>
        <dbReference type="ChEBI" id="CHEBI:57692"/>
    </ligand>
</feature>
<proteinExistence type="inferred from homology"/>
<keyword evidence="3 4" id="KW-0274">FAD</keyword>